<name>A0A4Y2MND0_ARAVE</name>
<organism evidence="2 3">
    <name type="scientific">Araneus ventricosus</name>
    <name type="common">Orbweaver spider</name>
    <name type="synonym">Epeira ventricosa</name>
    <dbReference type="NCBI Taxonomy" id="182803"/>
    <lineage>
        <taxon>Eukaryota</taxon>
        <taxon>Metazoa</taxon>
        <taxon>Ecdysozoa</taxon>
        <taxon>Arthropoda</taxon>
        <taxon>Chelicerata</taxon>
        <taxon>Arachnida</taxon>
        <taxon>Araneae</taxon>
        <taxon>Araneomorphae</taxon>
        <taxon>Entelegynae</taxon>
        <taxon>Araneoidea</taxon>
        <taxon>Araneidae</taxon>
        <taxon>Araneus</taxon>
    </lineage>
</organism>
<evidence type="ECO:0000313" key="2">
    <source>
        <dbReference type="EMBL" id="GBN28678.1"/>
    </source>
</evidence>
<dbReference type="EMBL" id="BGPR01007673">
    <property type="protein sequence ID" value="GBN28678.1"/>
    <property type="molecule type" value="Genomic_DNA"/>
</dbReference>
<sequence length="92" mass="10478">MINFCNGFITNWKKCIDDIISINMLSTHIQYFVVTSVPQVHEAMDTVSVSLRLREGRGRVCLLVRPRLRGQRVPGSKSDSTEDPPYMEPVAR</sequence>
<keyword evidence="3" id="KW-1185">Reference proteome</keyword>
<dbReference type="Proteomes" id="UP000499080">
    <property type="component" value="Unassembled WGS sequence"/>
</dbReference>
<evidence type="ECO:0000256" key="1">
    <source>
        <dbReference type="SAM" id="MobiDB-lite"/>
    </source>
</evidence>
<protein>
    <submittedName>
        <fullName evidence="2">Uncharacterized protein</fullName>
    </submittedName>
</protein>
<reference evidence="2 3" key="1">
    <citation type="journal article" date="2019" name="Sci. Rep.">
        <title>Orb-weaving spider Araneus ventricosus genome elucidates the spidroin gene catalogue.</title>
        <authorList>
            <person name="Kono N."/>
            <person name="Nakamura H."/>
            <person name="Ohtoshi R."/>
            <person name="Moran D.A.P."/>
            <person name="Shinohara A."/>
            <person name="Yoshida Y."/>
            <person name="Fujiwara M."/>
            <person name="Mori M."/>
            <person name="Tomita M."/>
            <person name="Arakawa K."/>
        </authorList>
    </citation>
    <scope>NUCLEOTIDE SEQUENCE [LARGE SCALE GENOMIC DNA]</scope>
</reference>
<comment type="caution">
    <text evidence="2">The sequence shown here is derived from an EMBL/GenBank/DDBJ whole genome shotgun (WGS) entry which is preliminary data.</text>
</comment>
<accession>A0A4Y2MND0</accession>
<evidence type="ECO:0000313" key="3">
    <source>
        <dbReference type="Proteomes" id="UP000499080"/>
    </source>
</evidence>
<feature type="region of interest" description="Disordered" evidence="1">
    <location>
        <begin position="70"/>
        <end position="92"/>
    </location>
</feature>
<dbReference type="AlphaFoldDB" id="A0A4Y2MND0"/>
<gene>
    <name evidence="2" type="ORF">AVEN_268549_1</name>
</gene>
<proteinExistence type="predicted"/>